<dbReference type="Proteomes" id="UP000198406">
    <property type="component" value="Unassembled WGS sequence"/>
</dbReference>
<name>A0A1Z5KK87_FISSO</name>
<dbReference type="EMBL" id="BDSP01000247">
    <property type="protein sequence ID" value="GAX26535.1"/>
    <property type="molecule type" value="Genomic_DNA"/>
</dbReference>
<reference evidence="1 2" key="1">
    <citation type="journal article" date="2015" name="Plant Cell">
        <title>Oil accumulation by the oleaginous diatom Fistulifera solaris as revealed by the genome and transcriptome.</title>
        <authorList>
            <person name="Tanaka T."/>
            <person name="Maeda Y."/>
            <person name="Veluchamy A."/>
            <person name="Tanaka M."/>
            <person name="Abida H."/>
            <person name="Marechal E."/>
            <person name="Bowler C."/>
            <person name="Muto M."/>
            <person name="Sunaga Y."/>
            <person name="Tanaka M."/>
            <person name="Yoshino T."/>
            <person name="Taniguchi T."/>
            <person name="Fukuda Y."/>
            <person name="Nemoto M."/>
            <person name="Matsumoto M."/>
            <person name="Wong P.S."/>
            <person name="Aburatani S."/>
            <person name="Fujibuchi W."/>
        </authorList>
    </citation>
    <scope>NUCLEOTIDE SEQUENCE [LARGE SCALE GENOMIC DNA]</scope>
    <source>
        <strain evidence="1 2">JPCC DA0580</strain>
    </source>
</reference>
<organism evidence="1 2">
    <name type="scientific">Fistulifera solaris</name>
    <name type="common">Oleaginous diatom</name>
    <dbReference type="NCBI Taxonomy" id="1519565"/>
    <lineage>
        <taxon>Eukaryota</taxon>
        <taxon>Sar</taxon>
        <taxon>Stramenopiles</taxon>
        <taxon>Ochrophyta</taxon>
        <taxon>Bacillariophyta</taxon>
        <taxon>Bacillariophyceae</taxon>
        <taxon>Bacillariophycidae</taxon>
        <taxon>Naviculales</taxon>
        <taxon>Naviculaceae</taxon>
        <taxon>Fistulifera</taxon>
    </lineage>
</organism>
<gene>
    <name evidence="1" type="ORF">FisN_23Lu119</name>
</gene>
<sequence>MLLQKIQGQFIAHFKKDNDPNQANERLFYPYTSTVASSESFRVLHEYKNAIVVTGISEEQYQQVKEGKAVENIIQVSMPFVRSSGFLVVDGKLSGFLKHDAPLFITSQDIIVKAVATTQLDPPIG</sequence>
<keyword evidence="2" id="KW-1185">Reference proteome</keyword>
<evidence type="ECO:0000313" key="2">
    <source>
        <dbReference type="Proteomes" id="UP000198406"/>
    </source>
</evidence>
<proteinExistence type="predicted"/>
<dbReference type="InParanoid" id="A0A1Z5KK87"/>
<comment type="caution">
    <text evidence="1">The sequence shown here is derived from an EMBL/GenBank/DDBJ whole genome shotgun (WGS) entry which is preliminary data.</text>
</comment>
<accession>A0A1Z5KK87</accession>
<evidence type="ECO:0000313" key="1">
    <source>
        <dbReference type="EMBL" id="GAX26535.1"/>
    </source>
</evidence>
<dbReference type="AlphaFoldDB" id="A0A1Z5KK87"/>
<protein>
    <submittedName>
        <fullName evidence="1">Uncharacterized protein</fullName>
    </submittedName>
</protein>